<proteinExistence type="predicted"/>
<evidence type="ECO:0000256" key="1">
    <source>
        <dbReference type="SAM" id="MobiDB-lite"/>
    </source>
</evidence>
<reference evidence="2 3" key="1">
    <citation type="submission" date="2024-01" db="EMBL/GenBank/DDBJ databases">
        <title>The genomes of 5 underutilized Papilionoideae crops provide insights into root nodulation and disease resistanc.</title>
        <authorList>
            <person name="Jiang F."/>
        </authorList>
    </citation>
    <scope>NUCLEOTIDE SEQUENCE [LARGE SCALE GENOMIC DNA]</scope>
    <source>
        <strain evidence="2">LVBAO_FW01</strain>
        <tissue evidence="2">Leaves</tissue>
    </source>
</reference>
<evidence type="ECO:0008006" key="4">
    <source>
        <dbReference type="Google" id="ProtNLM"/>
    </source>
</evidence>
<dbReference type="EMBL" id="JAYMYQ010000004">
    <property type="protein sequence ID" value="KAK7336345.1"/>
    <property type="molecule type" value="Genomic_DNA"/>
</dbReference>
<name>A0AAN9LHY8_CANGL</name>
<dbReference type="InterPro" id="IPR037360">
    <property type="entry name" value="COMMD9"/>
</dbReference>
<feature type="compositionally biased region" description="Basic and acidic residues" evidence="1">
    <location>
        <begin position="113"/>
        <end position="122"/>
    </location>
</feature>
<gene>
    <name evidence="2" type="ORF">VNO77_16883</name>
</gene>
<dbReference type="Proteomes" id="UP001367508">
    <property type="component" value="Unassembled WGS sequence"/>
</dbReference>
<dbReference type="PANTHER" id="PTHR15663">
    <property type="entry name" value="COMM DOMAIN-CONTAINING PROTEIN 9"/>
    <property type="match status" value="1"/>
</dbReference>
<evidence type="ECO:0000313" key="3">
    <source>
        <dbReference type="Proteomes" id="UP001367508"/>
    </source>
</evidence>
<dbReference type="AlphaFoldDB" id="A0AAN9LHY8"/>
<dbReference type="PANTHER" id="PTHR15663:SF6">
    <property type="entry name" value="COMM DOMAIN-CONTAINING PROTEIN-RELATED"/>
    <property type="match status" value="1"/>
</dbReference>
<keyword evidence="3" id="KW-1185">Reference proteome</keyword>
<feature type="region of interest" description="Disordered" evidence="1">
    <location>
        <begin position="113"/>
        <end position="133"/>
    </location>
</feature>
<evidence type="ECO:0000313" key="2">
    <source>
        <dbReference type="EMBL" id="KAK7336345.1"/>
    </source>
</evidence>
<accession>A0AAN9LHY8</accession>
<organism evidence="2 3">
    <name type="scientific">Canavalia gladiata</name>
    <name type="common">Sword bean</name>
    <name type="synonym">Dolichos gladiatus</name>
    <dbReference type="NCBI Taxonomy" id="3824"/>
    <lineage>
        <taxon>Eukaryota</taxon>
        <taxon>Viridiplantae</taxon>
        <taxon>Streptophyta</taxon>
        <taxon>Embryophyta</taxon>
        <taxon>Tracheophyta</taxon>
        <taxon>Spermatophyta</taxon>
        <taxon>Magnoliopsida</taxon>
        <taxon>eudicotyledons</taxon>
        <taxon>Gunneridae</taxon>
        <taxon>Pentapetalae</taxon>
        <taxon>rosids</taxon>
        <taxon>fabids</taxon>
        <taxon>Fabales</taxon>
        <taxon>Fabaceae</taxon>
        <taxon>Papilionoideae</taxon>
        <taxon>50 kb inversion clade</taxon>
        <taxon>NPAAA clade</taxon>
        <taxon>indigoferoid/millettioid clade</taxon>
        <taxon>Phaseoleae</taxon>
        <taxon>Canavalia</taxon>
    </lineage>
</organism>
<sequence>MEEIGTVQLQEELHKLSCIKSEETLEQMLCTLWSTRKRGLRPSDKSRFQSLLHLPSLSQLDPVLVCLRSLIRKCVYQNLSGDDLLKVFPPDLPLDLQSNLLLSLQKNKDRWKEEISPEEKLRTTNAPSHFPPPWPRQGDVSLPPLNHADFVTPTPLLPDISASGMPPCFQCDNVAASDNLENLPWLKSMTWIMENRGSSPSDSVAIITLKLHDYSKSPIGETEVKFQLTRDTLEGMLRSMTYISEQLSAVGTCSGRANKKQKQ</sequence>
<comment type="caution">
    <text evidence="2">The sequence shown here is derived from an EMBL/GenBank/DDBJ whole genome shotgun (WGS) entry which is preliminary data.</text>
</comment>
<protein>
    <recommendedName>
        <fullName evidence="4">COMM domain-containing protein</fullName>
    </recommendedName>
</protein>